<evidence type="ECO:0000256" key="1">
    <source>
        <dbReference type="SAM" id="MobiDB-lite"/>
    </source>
</evidence>
<evidence type="ECO:0000313" key="2">
    <source>
        <dbReference type="Proteomes" id="UP000095282"/>
    </source>
</evidence>
<dbReference type="Proteomes" id="UP000095282">
    <property type="component" value="Unplaced"/>
</dbReference>
<protein>
    <submittedName>
        <fullName evidence="3">Ovule protein</fullName>
    </submittedName>
</protein>
<evidence type="ECO:0000313" key="3">
    <source>
        <dbReference type="WBParaSite" id="Csp11.Scaffold628.g7298.t1"/>
    </source>
</evidence>
<keyword evidence="2" id="KW-1185">Reference proteome</keyword>
<accession>A0A1I7TM68</accession>
<dbReference type="AlphaFoldDB" id="A0A1I7TM68"/>
<feature type="region of interest" description="Disordered" evidence="1">
    <location>
        <begin position="43"/>
        <end position="63"/>
    </location>
</feature>
<name>A0A1I7TM68_9PELO</name>
<proteinExistence type="predicted"/>
<dbReference type="WBParaSite" id="Csp11.Scaffold628.g7298.t1">
    <property type="protein sequence ID" value="Csp11.Scaffold628.g7298.t1"/>
    <property type="gene ID" value="Csp11.Scaffold628.g7298"/>
</dbReference>
<reference evidence="3" key="1">
    <citation type="submission" date="2016-11" db="UniProtKB">
        <authorList>
            <consortium name="WormBaseParasite"/>
        </authorList>
    </citation>
    <scope>IDENTIFICATION</scope>
</reference>
<organism evidence="2 3">
    <name type="scientific">Caenorhabditis tropicalis</name>
    <dbReference type="NCBI Taxonomy" id="1561998"/>
    <lineage>
        <taxon>Eukaryota</taxon>
        <taxon>Metazoa</taxon>
        <taxon>Ecdysozoa</taxon>
        <taxon>Nematoda</taxon>
        <taxon>Chromadorea</taxon>
        <taxon>Rhabditida</taxon>
        <taxon>Rhabditina</taxon>
        <taxon>Rhabditomorpha</taxon>
        <taxon>Rhabditoidea</taxon>
        <taxon>Rhabditidae</taxon>
        <taxon>Peloderinae</taxon>
        <taxon>Caenorhabditis</taxon>
    </lineage>
</organism>
<sequence>MTFIAGLGKPKQKKKQTVRFLNENDNDVLVCVKSKCKQGASTLTTFSSSGGVYSPPPPSSSKDAQFPSRFVLFFPTIPIIISLFSPKSNGFSEAIGI</sequence>